<sequence length="190" mass="21696">MKMYRFAVASCLLSVAAVSHSFAQDTEAAIFNYTHEGKAYPPVFFVTNVEDKLIKEKLEEYKAFTALDDKAVGLPIGVRVLKGHRTKQDGTQFSSLMLSASTLGIIPVVSNKEFKVRYDVFVQGRSIESFEYMMDSTDVNNFWTSAYKEHQTTPTEEQFLLDTLPQFLNELSKSDISQETFAEYWEYFGE</sequence>
<dbReference type="Proteomes" id="UP000184520">
    <property type="component" value="Unassembled WGS sequence"/>
</dbReference>
<gene>
    <name evidence="2" type="ORF">SAMN05216361_0781</name>
</gene>
<feature type="signal peptide" evidence="1">
    <location>
        <begin position="1"/>
        <end position="23"/>
    </location>
</feature>
<dbReference type="OrthoDB" id="6316059at2"/>
<keyword evidence="1" id="KW-0732">Signal</keyword>
<dbReference type="AlphaFoldDB" id="A0A1M5FCE2"/>
<proteinExistence type="predicted"/>
<accession>A0A1M5FCE2</accession>
<dbReference type="EMBL" id="FQWD01000001">
    <property type="protein sequence ID" value="SHF89263.1"/>
    <property type="molecule type" value="Genomic_DNA"/>
</dbReference>
<reference evidence="3" key="1">
    <citation type="submission" date="2016-11" db="EMBL/GenBank/DDBJ databases">
        <authorList>
            <person name="Varghese N."/>
            <person name="Submissions S."/>
        </authorList>
    </citation>
    <scope>NUCLEOTIDE SEQUENCE [LARGE SCALE GENOMIC DNA]</scope>
    <source>
        <strain evidence="3">CGMCC 1.8995</strain>
    </source>
</reference>
<keyword evidence="3" id="KW-1185">Reference proteome</keyword>
<dbReference type="RefSeq" id="WP_073318032.1">
    <property type="nucleotide sequence ID" value="NZ_FQWD01000001.1"/>
</dbReference>
<dbReference type="STRING" id="634436.SAMN05216361_0781"/>
<organism evidence="2 3">
    <name type="scientific">Marisediminitalea aggregata</name>
    <dbReference type="NCBI Taxonomy" id="634436"/>
    <lineage>
        <taxon>Bacteria</taxon>
        <taxon>Pseudomonadati</taxon>
        <taxon>Pseudomonadota</taxon>
        <taxon>Gammaproteobacteria</taxon>
        <taxon>Alteromonadales</taxon>
        <taxon>Alteromonadaceae</taxon>
        <taxon>Marisediminitalea</taxon>
    </lineage>
</organism>
<evidence type="ECO:0000313" key="2">
    <source>
        <dbReference type="EMBL" id="SHF89263.1"/>
    </source>
</evidence>
<evidence type="ECO:0000313" key="3">
    <source>
        <dbReference type="Proteomes" id="UP000184520"/>
    </source>
</evidence>
<name>A0A1M5FCE2_9ALTE</name>
<feature type="chain" id="PRO_5013110143" description="DUF4468 domain-containing protein" evidence="1">
    <location>
        <begin position="24"/>
        <end position="190"/>
    </location>
</feature>
<evidence type="ECO:0000256" key="1">
    <source>
        <dbReference type="SAM" id="SignalP"/>
    </source>
</evidence>
<evidence type="ECO:0008006" key="4">
    <source>
        <dbReference type="Google" id="ProtNLM"/>
    </source>
</evidence>
<protein>
    <recommendedName>
        <fullName evidence="4">DUF4468 domain-containing protein</fullName>
    </recommendedName>
</protein>